<feature type="compositionally biased region" description="Polar residues" evidence="7">
    <location>
        <begin position="1007"/>
        <end position="1016"/>
    </location>
</feature>
<feature type="compositionally biased region" description="Low complexity" evidence="7">
    <location>
        <begin position="1336"/>
        <end position="1349"/>
    </location>
</feature>
<feature type="compositionally biased region" description="Low complexity" evidence="7">
    <location>
        <begin position="927"/>
        <end position="940"/>
    </location>
</feature>
<dbReference type="PANTHER" id="PTHR30250">
    <property type="entry name" value="PST FAMILY PREDICTED COLANIC ACID TRANSPORTER"/>
    <property type="match status" value="1"/>
</dbReference>
<feature type="compositionally biased region" description="Gly residues" evidence="7">
    <location>
        <begin position="1030"/>
        <end position="1049"/>
    </location>
</feature>
<feature type="compositionally biased region" description="Polar residues" evidence="7">
    <location>
        <begin position="1052"/>
        <end position="1081"/>
    </location>
</feature>
<feature type="transmembrane region" description="Helical" evidence="8">
    <location>
        <begin position="33"/>
        <end position="57"/>
    </location>
</feature>
<feature type="transmembrane region" description="Helical" evidence="8">
    <location>
        <begin position="343"/>
        <end position="364"/>
    </location>
</feature>
<evidence type="ECO:0000256" key="1">
    <source>
        <dbReference type="ARBA" id="ARBA00004651"/>
    </source>
</evidence>
<feature type="compositionally biased region" description="Low complexity" evidence="7">
    <location>
        <begin position="1112"/>
        <end position="1137"/>
    </location>
</feature>
<feature type="compositionally biased region" description="Low complexity" evidence="7">
    <location>
        <begin position="1284"/>
        <end position="1293"/>
    </location>
</feature>
<feature type="transmembrane region" description="Helical" evidence="8">
    <location>
        <begin position="376"/>
        <end position="395"/>
    </location>
</feature>
<evidence type="ECO:0000256" key="5">
    <source>
        <dbReference type="ARBA" id="ARBA00022989"/>
    </source>
</evidence>
<feature type="transmembrane region" description="Helical" evidence="8">
    <location>
        <begin position="174"/>
        <end position="207"/>
    </location>
</feature>
<feature type="transmembrane region" description="Helical" evidence="8">
    <location>
        <begin position="433"/>
        <end position="454"/>
    </location>
</feature>
<reference evidence="10" key="1">
    <citation type="journal article" date="2019" name="Int. J. Syst. Evol. Microbiol.">
        <title>The Global Catalogue of Microorganisms (GCM) 10K type strain sequencing project: providing services to taxonomists for standard genome sequencing and annotation.</title>
        <authorList>
            <consortium name="The Broad Institute Genomics Platform"/>
            <consortium name="The Broad Institute Genome Sequencing Center for Infectious Disease"/>
            <person name="Wu L."/>
            <person name="Ma J."/>
        </authorList>
    </citation>
    <scope>NUCLEOTIDE SEQUENCE [LARGE SCALE GENOMIC DNA]</scope>
    <source>
        <strain evidence="10">CCUG 49018</strain>
    </source>
</reference>
<organism evidence="9 10">
    <name type="scientific">Pseudonocardia benzenivorans</name>
    <dbReference type="NCBI Taxonomy" id="228005"/>
    <lineage>
        <taxon>Bacteria</taxon>
        <taxon>Bacillati</taxon>
        <taxon>Actinomycetota</taxon>
        <taxon>Actinomycetes</taxon>
        <taxon>Pseudonocardiales</taxon>
        <taxon>Pseudonocardiaceae</taxon>
        <taxon>Pseudonocardia</taxon>
    </lineage>
</organism>
<dbReference type="PANTHER" id="PTHR30250:SF10">
    <property type="entry name" value="LIPOPOLYSACCHARIDE BIOSYNTHESIS PROTEIN WZXC"/>
    <property type="match status" value="1"/>
</dbReference>
<dbReference type="EMBL" id="JBHTMB010000104">
    <property type="protein sequence ID" value="MFD1234014.1"/>
    <property type="molecule type" value="Genomic_DNA"/>
</dbReference>
<feature type="compositionally biased region" description="Gly residues" evidence="7">
    <location>
        <begin position="1178"/>
        <end position="1189"/>
    </location>
</feature>
<evidence type="ECO:0000256" key="6">
    <source>
        <dbReference type="ARBA" id="ARBA00023136"/>
    </source>
</evidence>
<feature type="compositionally biased region" description="Low complexity" evidence="7">
    <location>
        <begin position="1149"/>
        <end position="1168"/>
    </location>
</feature>
<evidence type="ECO:0000313" key="9">
    <source>
        <dbReference type="EMBL" id="MFD1234014.1"/>
    </source>
</evidence>
<feature type="compositionally biased region" description="Gly residues" evidence="7">
    <location>
        <begin position="958"/>
        <end position="969"/>
    </location>
</feature>
<feature type="transmembrane region" description="Helical" evidence="8">
    <location>
        <begin position="63"/>
        <end position="80"/>
    </location>
</feature>
<sequence>MPLGKHRASVATTREATSDPDISTLGSTLKRGAMLSGLALGVVQVVSFVQTLILARILDPTQIGLYAAGTVMMGFLLGFTEGGLRGALIQREGDVEDAADTVFWVTFVTGLGLAVLSLASAPIIGLVFRSELAGTIAAVSSGAVVLHALTNVPDGLMQRRFNFKRRLIVDPTRVLGYAIVTITLALCGFGVWSMVIGNYVGIGIWLFLSWRYAKWRPGVGKFHFGLWREMARFAAPLLIEGIVERVRTAAETALIGRRLDANNLGQYRYGSSLAQLPAMVIVQIGSYVLFPAFSRLQSDPPRFTRAFERALQVTWVIAAPLAGLMICLGEPAVVVLLGEKWRAAGVALMVMSGYGVGIALQAVGSEVIKAVGASKMLNWTTATSLVLGIGSLLALLPLGLIGVGIAMSITEIAVGLVILVLSRRIVTYSVPRLVGMLVPPLVAAGVATVATWWVDRNVLNADEHGVLLGVVMLVLDAIVFVVVYLAVLTALAPSLGRSLLTAVRSKLRRGGADDEEDEGDEDESRVPASPTDPDRELVGAGVPAPTAAEQTIRLPPLTASGVFGIARAVISEGLDDATVQMRLISPTSSPGLGAPRPRPRPQPHPRPRLAPLPQVTPVEGTASPAERTVLLHPAGGSGPGPTDGPVDLFSAPDDAARDVTTTSDGRRWDAPLESLRPSGAGGRPAGGPPTDEPAAGGAPVRGAGSHDGSAPVDRAGAQGASGPDAAGRPESRGAAPSGPPAARSSRPGDAANARPDVPGAPPRPRPSPRPRPTPSPPGDESSTAKVPARPPSGGTSAGRPTGGPSAGQAEPAPPKRGADGGPVADARPSDSDRAPAGPTGGGGRSGRGAVPGSAPSRPGQPAESSAPAGRGSGGPAGNGNPTPPAHPDRGDTHGGGPTATDVQRPGPNGPQPAPTRSGPTGSGPTRSAAAGSGPTGSAPTESAPGRSAAQEPNSTGPGTKGVGPKGAGSNGLAPDAPSPNGLGTTGSGSRGPGSQGPDSPGSRSYAPDSSRSGSQRAASNGPAPSASGSNGSGLQGPGSPGSGSPGSGSQGAVSNGLASNAPVSNGPRSQGPGSRRASTNRPDPDASRSGVAGSQTPGSRGAFSADAAPTRGAGSSGPQQGAPPSGPAPSGQVPSGATPSGREPSGPAPSGRESSGREPSGPAPSGREPSGREPSRSGPGGSVPGGSVPGGSVPDGGSALGVPGGRASKSAIPGDPAGHGPARKGSVPTGSGLAANDAGETGSSGPPVGSRGSNGAGPEGAAPAGSRPATGTKGDSAGTGSGSTGSEAAAGQSDDPRRGAPSAGVEQTRRLTPTAAAGSRSEPHRGPTSADGAPSRPGDTAADGPPADSAPRRPSPRPRPRPVESDSGASSSDDRRG</sequence>
<feature type="compositionally biased region" description="Low complexity" evidence="7">
    <location>
        <begin position="1017"/>
        <end position="1029"/>
    </location>
</feature>
<protein>
    <submittedName>
        <fullName evidence="9">Oligosaccharide flippase family protein</fullName>
    </submittedName>
</protein>
<name>A0ABW3VI66_9PSEU</name>
<gene>
    <name evidence="9" type="ORF">ACFQ34_12030</name>
</gene>
<comment type="subcellular location">
    <subcellularLocation>
        <location evidence="1">Cell membrane</location>
        <topology evidence="1">Multi-pass membrane protein</topology>
    </subcellularLocation>
</comment>
<keyword evidence="6 8" id="KW-0472">Membrane</keyword>
<feature type="transmembrane region" description="Helical" evidence="8">
    <location>
        <begin position="132"/>
        <end position="153"/>
    </location>
</feature>
<evidence type="ECO:0000313" key="10">
    <source>
        <dbReference type="Proteomes" id="UP001597182"/>
    </source>
</evidence>
<feature type="compositionally biased region" description="Low complexity" evidence="7">
    <location>
        <begin position="1259"/>
        <end position="1276"/>
    </location>
</feature>
<evidence type="ECO:0000256" key="3">
    <source>
        <dbReference type="ARBA" id="ARBA00022475"/>
    </source>
</evidence>
<feature type="transmembrane region" description="Helical" evidence="8">
    <location>
        <begin position="101"/>
        <end position="126"/>
    </location>
</feature>
<proteinExistence type="inferred from homology"/>
<keyword evidence="4 8" id="KW-0812">Transmembrane</keyword>
<keyword evidence="5 8" id="KW-1133">Transmembrane helix</keyword>
<keyword evidence="10" id="KW-1185">Reference proteome</keyword>
<dbReference type="Proteomes" id="UP001597182">
    <property type="component" value="Unassembled WGS sequence"/>
</dbReference>
<keyword evidence="3" id="KW-1003">Cell membrane</keyword>
<comment type="similarity">
    <text evidence="2">Belongs to the polysaccharide synthase family.</text>
</comment>
<feature type="transmembrane region" description="Helical" evidence="8">
    <location>
        <begin position="313"/>
        <end position="337"/>
    </location>
</feature>
<feature type="transmembrane region" description="Helical" evidence="8">
    <location>
        <begin position="273"/>
        <end position="293"/>
    </location>
</feature>
<dbReference type="Pfam" id="PF13440">
    <property type="entry name" value="Polysacc_synt_3"/>
    <property type="match status" value="1"/>
</dbReference>
<accession>A0ABW3VI66</accession>
<evidence type="ECO:0000256" key="2">
    <source>
        <dbReference type="ARBA" id="ARBA00007430"/>
    </source>
</evidence>
<evidence type="ECO:0000256" key="8">
    <source>
        <dbReference type="SAM" id="Phobius"/>
    </source>
</evidence>
<feature type="compositionally biased region" description="Low complexity" evidence="7">
    <location>
        <begin position="995"/>
        <end position="1004"/>
    </location>
</feature>
<feature type="region of interest" description="Disordered" evidence="7">
    <location>
        <begin position="508"/>
        <end position="540"/>
    </location>
</feature>
<feature type="compositionally biased region" description="Low complexity" evidence="7">
    <location>
        <begin position="693"/>
        <end position="703"/>
    </location>
</feature>
<feature type="transmembrane region" description="Helical" evidence="8">
    <location>
        <begin position="466"/>
        <end position="491"/>
    </location>
</feature>
<feature type="compositionally biased region" description="Basic residues" evidence="7">
    <location>
        <begin position="597"/>
        <end position="607"/>
    </location>
</feature>
<feature type="compositionally biased region" description="Pro residues" evidence="7">
    <location>
        <begin position="758"/>
        <end position="777"/>
    </location>
</feature>
<dbReference type="RefSeq" id="WP_346092860.1">
    <property type="nucleotide sequence ID" value="NZ_BAABKS010000062.1"/>
</dbReference>
<evidence type="ECO:0000256" key="4">
    <source>
        <dbReference type="ARBA" id="ARBA00022692"/>
    </source>
</evidence>
<feature type="compositionally biased region" description="Low complexity" evidence="7">
    <location>
        <begin position="732"/>
        <end position="757"/>
    </location>
</feature>
<dbReference type="InterPro" id="IPR050833">
    <property type="entry name" value="Poly_Biosynth_Transport"/>
</dbReference>
<feature type="compositionally biased region" description="Gly residues" evidence="7">
    <location>
        <begin position="983"/>
        <end position="994"/>
    </location>
</feature>
<dbReference type="CDD" id="cd13127">
    <property type="entry name" value="MATE_tuaB_like"/>
    <property type="match status" value="1"/>
</dbReference>
<feature type="region of interest" description="Disordered" evidence="7">
    <location>
        <begin position="585"/>
        <end position="1377"/>
    </location>
</feature>
<comment type="caution">
    <text evidence="9">The sequence shown here is derived from an EMBL/GenBank/DDBJ whole genome shotgun (WGS) entry which is preliminary data.</text>
</comment>
<evidence type="ECO:0000256" key="7">
    <source>
        <dbReference type="SAM" id="MobiDB-lite"/>
    </source>
</evidence>
<feature type="compositionally biased region" description="Acidic residues" evidence="7">
    <location>
        <begin position="513"/>
        <end position="523"/>
    </location>
</feature>